<dbReference type="EMBL" id="JAMYWD010000001">
    <property type="protein sequence ID" value="KAJ4982357.1"/>
    <property type="molecule type" value="Genomic_DNA"/>
</dbReference>
<feature type="domain" description="Nucleolus and neural progenitor protein-like N-terminal" evidence="2">
    <location>
        <begin position="39"/>
        <end position="210"/>
    </location>
</feature>
<dbReference type="PANTHER" id="PTHR34786">
    <property type="entry name" value="OS09G0504900 PROTEIN"/>
    <property type="match status" value="1"/>
</dbReference>
<accession>A0A9Q0L4K5</accession>
<feature type="region of interest" description="Disordered" evidence="1">
    <location>
        <begin position="343"/>
        <end position="378"/>
    </location>
</feature>
<name>A0A9Q0L4K5_9MAGN</name>
<feature type="compositionally biased region" description="Polar residues" evidence="1">
    <location>
        <begin position="351"/>
        <end position="378"/>
    </location>
</feature>
<evidence type="ECO:0000313" key="4">
    <source>
        <dbReference type="Proteomes" id="UP001141806"/>
    </source>
</evidence>
<dbReference type="InterPro" id="IPR027951">
    <property type="entry name" value="Nepro_N"/>
</dbReference>
<proteinExistence type="predicted"/>
<keyword evidence="4" id="KW-1185">Reference proteome</keyword>
<reference evidence="3" key="1">
    <citation type="journal article" date="2023" name="Plant J.">
        <title>The genome of the king protea, Protea cynaroides.</title>
        <authorList>
            <person name="Chang J."/>
            <person name="Duong T.A."/>
            <person name="Schoeman C."/>
            <person name="Ma X."/>
            <person name="Roodt D."/>
            <person name="Barker N."/>
            <person name="Li Z."/>
            <person name="Van de Peer Y."/>
            <person name="Mizrachi E."/>
        </authorList>
    </citation>
    <scope>NUCLEOTIDE SEQUENCE</scope>
    <source>
        <tissue evidence="3">Young leaves</tissue>
    </source>
</reference>
<organism evidence="3 4">
    <name type="scientific">Protea cynaroides</name>
    <dbReference type="NCBI Taxonomy" id="273540"/>
    <lineage>
        <taxon>Eukaryota</taxon>
        <taxon>Viridiplantae</taxon>
        <taxon>Streptophyta</taxon>
        <taxon>Embryophyta</taxon>
        <taxon>Tracheophyta</taxon>
        <taxon>Spermatophyta</taxon>
        <taxon>Magnoliopsida</taxon>
        <taxon>Proteales</taxon>
        <taxon>Proteaceae</taxon>
        <taxon>Protea</taxon>
    </lineage>
</organism>
<evidence type="ECO:0000256" key="1">
    <source>
        <dbReference type="SAM" id="MobiDB-lite"/>
    </source>
</evidence>
<sequence length="430" mass="48581">MKKGSWCRKTFQSSVLNSIPFCFVRSRSHFRLRKISSLCSNSKSDYHMGEEDTNLEERLKSFLVQLQTESGILERLIYKGKNQHRRSLYFQYLLKVRRDVKLLQSARLGDILKHLFPLINGNKPSQSVHLLESLKRRKVDRGKANFLERLLGVARLLSEMVEPMLKAAVEISSLLARSFFMGFSQTILALLARLRVLVQQMLLDIVTVFNMVSSLAQKKHSLKFIQEGIEVFREYYPSNDEVITLECIWQVDKFVLLEKTNRCDIKNQDTNLELKSDTSLGSSMIKYQSIEAWLGEDEACNMDKGNTFEKLLGHSDAERHKTDASTDPFIIGDNQTQVEDCANDGGHLENSRSPGKNSDLKSSIVASTSPCPEHQSGSGKVAFVSVRKSAPPDTNEVGFVEATTNVQLPADENEDSLFSLLSGNLKDSIF</sequence>
<dbReference type="OrthoDB" id="114080at2759"/>
<protein>
    <recommendedName>
        <fullName evidence="2">Nucleolus and neural progenitor protein-like N-terminal domain-containing protein</fullName>
    </recommendedName>
</protein>
<dbReference type="Proteomes" id="UP001141806">
    <property type="component" value="Unassembled WGS sequence"/>
</dbReference>
<evidence type="ECO:0000259" key="2">
    <source>
        <dbReference type="Pfam" id="PF14780"/>
    </source>
</evidence>
<evidence type="ECO:0000313" key="3">
    <source>
        <dbReference type="EMBL" id="KAJ4982357.1"/>
    </source>
</evidence>
<comment type="caution">
    <text evidence="3">The sequence shown here is derived from an EMBL/GenBank/DDBJ whole genome shotgun (WGS) entry which is preliminary data.</text>
</comment>
<dbReference type="Pfam" id="PF14780">
    <property type="entry name" value="NEPRO_N"/>
    <property type="match status" value="1"/>
</dbReference>
<dbReference type="PANTHER" id="PTHR34786:SF1">
    <property type="entry name" value="OS09G0504900 PROTEIN"/>
    <property type="match status" value="1"/>
</dbReference>
<dbReference type="AlphaFoldDB" id="A0A9Q0L4K5"/>
<gene>
    <name evidence="3" type="ORF">NE237_033194</name>
</gene>